<dbReference type="AlphaFoldDB" id="D9R5W2"/>
<accession>D9R5W2</accession>
<feature type="domain" description="4Fe-4S ferredoxin-type" evidence="1">
    <location>
        <begin position="36"/>
        <end position="66"/>
    </location>
</feature>
<dbReference type="PROSITE" id="PS51379">
    <property type="entry name" value="4FE4S_FER_2"/>
    <property type="match status" value="2"/>
</dbReference>
<dbReference type="InterPro" id="IPR021219">
    <property type="entry name" value="DUF2703"/>
</dbReference>
<evidence type="ECO:0000313" key="2">
    <source>
        <dbReference type="EMBL" id="ADL05295.1"/>
    </source>
</evidence>
<dbReference type="Pfam" id="PF13237">
    <property type="entry name" value="Fer4_10"/>
    <property type="match status" value="1"/>
</dbReference>
<dbReference type="PaxDb" id="610130-Closa_2753"/>
<dbReference type="OrthoDB" id="2965668at2"/>
<name>D9R5W2_LACSW</name>
<protein>
    <recommendedName>
        <fullName evidence="1">4Fe-4S ferredoxin-type domain-containing protein</fullName>
    </recommendedName>
</protein>
<dbReference type="SUPFAM" id="SSF54862">
    <property type="entry name" value="4Fe-4S ferredoxins"/>
    <property type="match status" value="1"/>
</dbReference>
<dbReference type="EMBL" id="CP002109">
    <property type="protein sequence ID" value="ADL05295.1"/>
    <property type="molecule type" value="Genomic_DNA"/>
</dbReference>
<dbReference type="STRING" id="610130.Closa_2753"/>
<keyword evidence="3" id="KW-1185">Reference proteome</keyword>
<evidence type="ECO:0000259" key="1">
    <source>
        <dbReference type="PROSITE" id="PS51379"/>
    </source>
</evidence>
<proteinExistence type="predicted"/>
<dbReference type="RefSeq" id="WP_013273379.1">
    <property type="nucleotide sequence ID" value="NC_014376.1"/>
</dbReference>
<dbReference type="Pfam" id="PF10865">
    <property type="entry name" value="DUF2703"/>
    <property type="match status" value="1"/>
</dbReference>
<evidence type="ECO:0000313" key="3">
    <source>
        <dbReference type="Proteomes" id="UP000001662"/>
    </source>
</evidence>
<organism evidence="2 3">
    <name type="scientific">Lacrimispora saccharolytica (strain ATCC 35040 / DSM 2544 / NRCC 2533 / WM1)</name>
    <name type="common">Clostridium saccharolyticum</name>
    <dbReference type="NCBI Taxonomy" id="610130"/>
    <lineage>
        <taxon>Bacteria</taxon>
        <taxon>Bacillati</taxon>
        <taxon>Bacillota</taxon>
        <taxon>Clostridia</taxon>
        <taxon>Lachnospirales</taxon>
        <taxon>Lachnospiraceae</taxon>
        <taxon>Lacrimispora</taxon>
    </lineage>
</organism>
<dbReference type="eggNOG" id="COG1146">
    <property type="taxonomic scope" value="Bacteria"/>
</dbReference>
<gene>
    <name evidence="2" type="ordered locus">Closa_2753</name>
</gene>
<feature type="domain" description="4Fe-4S ferredoxin-type" evidence="1">
    <location>
        <begin position="5"/>
        <end position="34"/>
    </location>
</feature>
<reference evidence="2" key="1">
    <citation type="submission" date="2010-07" db="EMBL/GenBank/DDBJ databases">
        <title>Complete sequence of Clostridium saccharolyticum WM1.</title>
        <authorList>
            <consortium name="US DOE Joint Genome Institute"/>
            <person name="Lucas S."/>
            <person name="Copeland A."/>
            <person name="Lapidus A."/>
            <person name="Cheng J.-F."/>
            <person name="Bruce D."/>
            <person name="Goodwin L."/>
            <person name="Pitluck S."/>
            <person name="Chertkov O."/>
            <person name="Detter J.C."/>
            <person name="Han C."/>
            <person name="Tapia R."/>
            <person name="Land M."/>
            <person name="Hauser L."/>
            <person name="Chang Y.-J."/>
            <person name="Jeffries C."/>
            <person name="Kyrpides N."/>
            <person name="Ivanova N."/>
            <person name="Mikhailova N."/>
            <person name="Mouttaki H."/>
            <person name="Lin L."/>
            <person name="Zhou J."/>
            <person name="Hemme C.L."/>
            <person name="Woyke T."/>
        </authorList>
    </citation>
    <scope>NUCLEOTIDE SEQUENCE [LARGE SCALE GENOMIC DNA]</scope>
    <source>
        <strain evidence="2">WM1</strain>
    </source>
</reference>
<dbReference type="Gene3D" id="3.30.70.20">
    <property type="match status" value="1"/>
</dbReference>
<dbReference type="InterPro" id="IPR017896">
    <property type="entry name" value="4Fe4S_Fe-S-bd"/>
</dbReference>
<dbReference type="Proteomes" id="UP000001662">
    <property type="component" value="Chromosome"/>
</dbReference>
<sequence length="252" mass="27965">MAKTWYPVIDYIVCSECGACIKKCTHDVYNTEKAPSPIVINTKNCIDHCHGCGNLCPVGAITYVGEDTGWIPPNGGLSLSEDSCECKEQVENMVQVEYLYLDLETCECCVGTDVILDEVMAVLTPAIEMAGYKVKYNKIKMETEELAKQYRFVSSPTIRVNGQDICFSVAENSCGCCSEISGTAVDCRVFEYNGEVYEIPPKEMIAEAVLKNAFITFDKYSSNSQEYEIPENLKIFFKGKKSKECSCKGSCC</sequence>
<dbReference type="HOGENOM" id="CLU_1093277_0_0_9"/>
<dbReference type="KEGG" id="csh:Closa_2753"/>